<organism evidence="13 14">
    <name type="scientific">Octopus vulgaris</name>
    <name type="common">Common octopus</name>
    <dbReference type="NCBI Taxonomy" id="6645"/>
    <lineage>
        <taxon>Eukaryota</taxon>
        <taxon>Metazoa</taxon>
        <taxon>Spiralia</taxon>
        <taxon>Lophotrochozoa</taxon>
        <taxon>Mollusca</taxon>
        <taxon>Cephalopoda</taxon>
        <taxon>Coleoidea</taxon>
        <taxon>Octopodiformes</taxon>
        <taxon>Octopoda</taxon>
        <taxon>Incirrata</taxon>
        <taxon>Octopodidae</taxon>
        <taxon>Octopus</taxon>
    </lineage>
</organism>
<keyword evidence="14" id="KW-1185">Reference proteome</keyword>
<sequence>MIMYIFIYGLLKCLSLLNKIPTSQDKERFFSRFFINMDNSTEDVQSDESSTAPCYNAYCLSDEDYINMVEQHVQPNAGEWILVVIFIILFIVGLVGNFLVCYAVIKNSQMRTVTNLFIMNLAIADFMVILICLPSSLLVDVSETWFFGEVMCKIFLYLQTVSVAVSVLTLSAISIERWYAICHPLSFKSTASRARNIILTIWLLSACVASPDLVTARTYRSLPIRYNHVKWLVSCRPSWSQRSQFIYQMFLFIALYLLPFCLMAFTYTRITLVLWREDIPGVNETAGGHRLMTENRNPNTNAQLQTRRKAAKMLITVVIVFGICNLPVHILNIVRYAKVSNNLNAISIFSLISRFLCYVNSAINPIIYNFMSAKFRKEFKSVCLCCVSPLEHEQQTQRPKSGGSYNISYSRTNCQTEQFTLISVKE</sequence>
<evidence type="ECO:0000256" key="11">
    <source>
        <dbReference type="SAM" id="SignalP"/>
    </source>
</evidence>
<keyword evidence="4 10" id="KW-1133">Transmembrane helix</keyword>
<comment type="subcellular location">
    <subcellularLocation>
        <location evidence="1">Membrane</location>
        <topology evidence="1">Multi-pass membrane protein</topology>
    </subcellularLocation>
</comment>
<dbReference type="SMART" id="SM01381">
    <property type="entry name" value="7TM_GPCR_Srsx"/>
    <property type="match status" value="1"/>
</dbReference>
<protein>
    <submittedName>
        <fullName evidence="13">Orexin receptor type 2</fullName>
    </submittedName>
</protein>
<evidence type="ECO:0000256" key="5">
    <source>
        <dbReference type="ARBA" id="ARBA00023040"/>
    </source>
</evidence>
<reference evidence="13" key="1">
    <citation type="submission" date="2023-08" db="EMBL/GenBank/DDBJ databases">
        <authorList>
            <person name="Alioto T."/>
            <person name="Alioto T."/>
            <person name="Gomez Garrido J."/>
        </authorList>
    </citation>
    <scope>NUCLEOTIDE SEQUENCE</scope>
</reference>
<dbReference type="GO" id="GO:0005886">
    <property type="term" value="C:plasma membrane"/>
    <property type="evidence" value="ECO:0007669"/>
    <property type="project" value="TreeGrafter"/>
</dbReference>
<dbReference type="GO" id="GO:0004983">
    <property type="term" value="F:neuropeptide Y receptor activity"/>
    <property type="evidence" value="ECO:0007669"/>
    <property type="project" value="InterPro"/>
</dbReference>
<dbReference type="PANTHER" id="PTHR45695">
    <property type="entry name" value="LEUCOKININ RECEPTOR-RELATED"/>
    <property type="match status" value="1"/>
</dbReference>
<keyword evidence="11" id="KW-0732">Signal</keyword>
<evidence type="ECO:0000256" key="10">
    <source>
        <dbReference type="SAM" id="Phobius"/>
    </source>
</evidence>
<evidence type="ECO:0000256" key="1">
    <source>
        <dbReference type="ARBA" id="ARBA00004141"/>
    </source>
</evidence>
<evidence type="ECO:0000256" key="4">
    <source>
        <dbReference type="ARBA" id="ARBA00022989"/>
    </source>
</evidence>
<comment type="similarity">
    <text evidence="2 9">Belongs to the G-protein coupled receptor 1 family.</text>
</comment>
<dbReference type="InterPro" id="IPR000611">
    <property type="entry name" value="NPY_rcpt"/>
</dbReference>
<evidence type="ECO:0000256" key="7">
    <source>
        <dbReference type="ARBA" id="ARBA00023170"/>
    </source>
</evidence>
<dbReference type="Pfam" id="PF00001">
    <property type="entry name" value="7tm_1"/>
    <property type="match status" value="1"/>
</dbReference>
<dbReference type="SUPFAM" id="SSF81321">
    <property type="entry name" value="Family A G protein-coupled receptor-like"/>
    <property type="match status" value="1"/>
</dbReference>
<keyword evidence="6 10" id="KW-0472">Membrane</keyword>
<feature type="transmembrane region" description="Helical" evidence="10">
    <location>
        <begin position="346"/>
        <end position="371"/>
    </location>
</feature>
<gene>
    <name evidence="13" type="ORF">OCTVUL_1B002738</name>
</gene>
<accession>A0AA36B338</accession>
<feature type="transmembrane region" description="Helical" evidence="10">
    <location>
        <begin position="154"/>
        <end position="175"/>
    </location>
</feature>
<evidence type="ECO:0000313" key="14">
    <source>
        <dbReference type="Proteomes" id="UP001162480"/>
    </source>
</evidence>
<dbReference type="Gene3D" id="1.20.1070.10">
    <property type="entry name" value="Rhodopsin 7-helix transmembrane proteins"/>
    <property type="match status" value="1"/>
</dbReference>
<dbReference type="PANTHER" id="PTHR45695:SF15">
    <property type="entry name" value="OPSIN RH2"/>
    <property type="match status" value="1"/>
</dbReference>
<feature type="transmembrane region" description="Helical" evidence="10">
    <location>
        <begin position="245"/>
        <end position="267"/>
    </location>
</feature>
<dbReference type="PRINTS" id="PR00237">
    <property type="entry name" value="GPCRRHODOPSN"/>
</dbReference>
<dbReference type="InterPro" id="IPR017452">
    <property type="entry name" value="GPCR_Rhodpsn_7TM"/>
</dbReference>
<feature type="transmembrane region" description="Helical" evidence="10">
    <location>
        <begin position="80"/>
        <end position="105"/>
    </location>
</feature>
<feature type="transmembrane region" description="Helical" evidence="10">
    <location>
        <begin position="313"/>
        <end position="334"/>
    </location>
</feature>
<dbReference type="InterPro" id="IPR000276">
    <property type="entry name" value="GPCR_Rhodpsn"/>
</dbReference>
<dbReference type="Proteomes" id="UP001162480">
    <property type="component" value="Chromosome 8"/>
</dbReference>
<dbReference type="PROSITE" id="PS00237">
    <property type="entry name" value="G_PROTEIN_RECEP_F1_1"/>
    <property type="match status" value="1"/>
</dbReference>
<keyword evidence="7 9" id="KW-0675">Receptor</keyword>
<proteinExistence type="inferred from homology"/>
<dbReference type="AlphaFoldDB" id="A0AA36B338"/>
<dbReference type="EMBL" id="OX597821">
    <property type="protein sequence ID" value="CAI9726478.1"/>
    <property type="molecule type" value="Genomic_DNA"/>
</dbReference>
<feature type="signal peptide" evidence="11">
    <location>
        <begin position="1"/>
        <end position="15"/>
    </location>
</feature>
<keyword evidence="5 9" id="KW-0297">G-protein coupled receptor</keyword>
<feature type="transmembrane region" description="Helical" evidence="10">
    <location>
        <begin position="117"/>
        <end position="139"/>
    </location>
</feature>
<evidence type="ECO:0000313" key="13">
    <source>
        <dbReference type="EMBL" id="CAI9726478.1"/>
    </source>
</evidence>
<keyword evidence="3 9" id="KW-0812">Transmembrane</keyword>
<evidence type="ECO:0000256" key="3">
    <source>
        <dbReference type="ARBA" id="ARBA00022692"/>
    </source>
</evidence>
<feature type="domain" description="G-protein coupled receptors family 1 profile" evidence="12">
    <location>
        <begin position="96"/>
        <end position="368"/>
    </location>
</feature>
<dbReference type="PROSITE" id="PS50262">
    <property type="entry name" value="G_PROTEIN_RECEP_F1_2"/>
    <property type="match status" value="1"/>
</dbReference>
<evidence type="ECO:0000259" key="12">
    <source>
        <dbReference type="PROSITE" id="PS50262"/>
    </source>
</evidence>
<evidence type="ECO:0000256" key="8">
    <source>
        <dbReference type="ARBA" id="ARBA00023224"/>
    </source>
</evidence>
<evidence type="ECO:0000256" key="2">
    <source>
        <dbReference type="ARBA" id="ARBA00010663"/>
    </source>
</evidence>
<feature type="chain" id="PRO_5041230011" evidence="11">
    <location>
        <begin position="16"/>
        <end position="426"/>
    </location>
</feature>
<evidence type="ECO:0000256" key="6">
    <source>
        <dbReference type="ARBA" id="ARBA00023136"/>
    </source>
</evidence>
<dbReference type="FunFam" id="1.20.1070.10:FF:000291">
    <property type="entry name" value="Predicted protein"/>
    <property type="match status" value="1"/>
</dbReference>
<evidence type="ECO:0000256" key="9">
    <source>
        <dbReference type="RuleBase" id="RU000688"/>
    </source>
</evidence>
<name>A0AA36B338_OCTVU</name>
<feature type="transmembrane region" description="Helical" evidence="10">
    <location>
        <begin position="196"/>
        <end position="214"/>
    </location>
</feature>
<keyword evidence="8 9" id="KW-0807">Transducer</keyword>
<dbReference type="PRINTS" id="PR01012">
    <property type="entry name" value="NRPEPTIDEYR"/>
</dbReference>